<feature type="domain" description="Sulfatase-modifying factor enzyme-like" evidence="1">
    <location>
        <begin position="120"/>
        <end position="327"/>
    </location>
</feature>
<dbReference type="Gene3D" id="3.90.1580.10">
    <property type="entry name" value="paralog of FGE (formylglycine-generating enzyme)"/>
    <property type="match status" value="1"/>
</dbReference>
<dbReference type="InterPro" id="IPR005532">
    <property type="entry name" value="SUMF_dom"/>
</dbReference>
<evidence type="ECO:0000259" key="1">
    <source>
        <dbReference type="Pfam" id="PF03781"/>
    </source>
</evidence>
<evidence type="ECO:0000313" key="3">
    <source>
        <dbReference type="Proteomes" id="UP001185028"/>
    </source>
</evidence>
<accession>A0ABU1IX51</accession>
<organism evidence="2 3">
    <name type="scientific">Paenibacillus hunanensis</name>
    <dbReference type="NCBI Taxonomy" id="539262"/>
    <lineage>
        <taxon>Bacteria</taxon>
        <taxon>Bacillati</taxon>
        <taxon>Bacillota</taxon>
        <taxon>Bacilli</taxon>
        <taxon>Bacillales</taxon>
        <taxon>Paenibacillaceae</taxon>
        <taxon>Paenibacillus</taxon>
    </lineage>
</organism>
<proteinExistence type="predicted"/>
<protein>
    <submittedName>
        <fullName evidence="2">Formylglycine-generating enzyme required for sulfatase activity</fullName>
    </submittedName>
</protein>
<sequence>MKLISLEDHKGNLNSLSDREAMGLPNEYVRLSYENIHEEFDKIRNSNINELLNICENPEYTFGERLSAATVLGFIGDPRINVLEPKMIKISKAIVNIGTKHDEVDDIIASYKDTGIIKDWISKETPNFEVELDEYYISKYLVTNLEYLQFLKECPNAEIPSSWIFGRFPTEKSNHPVFSISSDSADEYCAWLSKKTGRTFRLPTEYEWEYAAAGPEKTEFPWGNQFNNQYLNTVEFGLLASTPVGIFPQGKSYFGILDMAGNVEEYVADDYVSYPNGEEIKDDLVNMVQNYRIARGGSFSRLRDLARCQRRHGRYPREIYVMGFRLAESKSI</sequence>
<dbReference type="Pfam" id="PF03781">
    <property type="entry name" value="FGE-sulfatase"/>
    <property type="match status" value="1"/>
</dbReference>
<dbReference type="InterPro" id="IPR042095">
    <property type="entry name" value="SUMF_sf"/>
</dbReference>
<name>A0ABU1IX51_9BACL</name>
<reference evidence="2 3" key="1">
    <citation type="submission" date="2023-07" db="EMBL/GenBank/DDBJ databases">
        <title>Genomic Encyclopedia of Type Strains, Phase IV (KMG-IV): sequencing the most valuable type-strain genomes for metagenomic binning, comparative biology and taxonomic classification.</title>
        <authorList>
            <person name="Goeker M."/>
        </authorList>
    </citation>
    <scope>NUCLEOTIDE SEQUENCE [LARGE SCALE GENOMIC DNA]</scope>
    <source>
        <strain evidence="2 3">DSM 22170</strain>
    </source>
</reference>
<comment type="caution">
    <text evidence="2">The sequence shown here is derived from an EMBL/GenBank/DDBJ whole genome shotgun (WGS) entry which is preliminary data.</text>
</comment>
<gene>
    <name evidence="2" type="ORF">JOC58_001732</name>
</gene>
<dbReference type="SUPFAM" id="SSF56436">
    <property type="entry name" value="C-type lectin-like"/>
    <property type="match status" value="1"/>
</dbReference>
<evidence type="ECO:0000313" key="2">
    <source>
        <dbReference type="EMBL" id="MDR6243839.1"/>
    </source>
</evidence>
<keyword evidence="3" id="KW-1185">Reference proteome</keyword>
<dbReference type="Proteomes" id="UP001185028">
    <property type="component" value="Unassembled WGS sequence"/>
</dbReference>
<dbReference type="InterPro" id="IPR051043">
    <property type="entry name" value="Sulfatase_Mod_Factor_Kinase"/>
</dbReference>
<dbReference type="PANTHER" id="PTHR23150">
    <property type="entry name" value="SULFATASE MODIFYING FACTOR 1, 2"/>
    <property type="match status" value="1"/>
</dbReference>
<dbReference type="InterPro" id="IPR016187">
    <property type="entry name" value="CTDL_fold"/>
</dbReference>
<dbReference type="RefSeq" id="WP_188777025.1">
    <property type="nucleotide sequence ID" value="NZ_BMMB01000008.1"/>
</dbReference>
<dbReference type="EMBL" id="JAVDQH010000005">
    <property type="protein sequence ID" value="MDR6243839.1"/>
    <property type="molecule type" value="Genomic_DNA"/>
</dbReference>
<dbReference type="PANTHER" id="PTHR23150:SF19">
    <property type="entry name" value="FORMYLGLYCINE-GENERATING ENZYME"/>
    <property type="match status" value="1"/>
</dbReference>